<dbReference type="PROSITE" id="PS50801">
    <property type="entry name" value="STAS"/>
    <property type="match status" value="1"/>
</dbReference>
<dbReference type="EMBL" id="JACCAC010000001">
    <property type="protein sequence ID" value="NYG55452.1"/>
    <property type="molecule type" value="Genomic_DNA"/>
</dbReference>
<reference evidence="2 3" key="1">
    <citation type="submission" date="2020-07" db="EMBL/GenBank/DDBJ databases">
        <title>Sequencing the genomes of 1000 actinobacteria strains.</title>
        <authorList>
            <person name="Klenk H.-P."/>
        </authorList>
    </citation>
    <scope>NUCLEOTIDE SEQUENCE [LARGE SCALE GENOMIC DNA]</scope>
    <source>
        <strain evidence="2 3">DSM 24552</strain>
    </source>
</reference>
<dbReference type="RefSeq" id="WP_179517893.1">
    <property type="nucleotide sequence ID" value="NZ_JACCAC010000001.1"/>
</dbReference>
<dbReference type="CDD" id="cd07043">
    <property type="entry name" value="STAS_anti-anti-sigma_factors"/>
    <property type="match status" value="1"/>
</dbReference>
<dbReference type="PANTHER" id="PTHR35849">
    <property type="entry name" value="BLR2341 PROTEIN"/>
    <property type="match status" value="1"/>
</dbReference>
<dbReference type="PANTHER" id="PTHR35849:SF2">
    <property type="entry name" value="BLR2341 PROTEIN"/>
    <property type="match status" value="1"/>
</dbReference>
<feature type="domain" description="STAS" evidence="1">
    <location>
        <begin position="22"/>
        <end position="113"/>
    </location>
</feature>
<protein>
    <submittedName>
        <fullName evidence="2">Anti-anti-sigma factor</fullName>
    </submittedName>
</protein>
<evidence type="ECO:0000259" key="1">
    <source>
        <dbReference type="PROSITE" id="PS50801"/>
    </source>
</evidence>
<name>A0A7Y9ULU5_9ACTN</name>
<dbReference type="AlphaFoldDB" id="A0A7Y9ULU5"/>
<dbReference type="InterPro" id="IPR036513">
    <property type="entry name" value="STAS_dom_sf"/>
</dbReference>
<organism evidence="2 3">
    <name type="scientific">Nocardioides perillae</name>
    <dbReference type="NCBI Taxonomy" id="1119534"/>
    <lineage>
        <taxon>Bacteria</taxon>
        <taxon>Bacillati</taxon>
        <taxon>Actinomycetota</taxon>
        <taxon>Actinomycetes</taxon>
        <taxon>Propionibacteriales</taxon>
        <taxon>Nocardioidaceae</taxon>
        <taxon>Nocardioides</taxon>
    </lineage>
</organism>
<evidence type="ECO:0000313" key="2">
    <source>
        <dbReference type="EMBL" id="NYG55452.1"/>
    </source>
</evidence>
<dbReference type="SUPFAM" id="SSF52091">
    <property type="entry name" value="SpoIIaa-like"/>
    <property type="match status" value="1"/>
</dbReference>
<dbReference type="Proteomes" id="UP000544110">
    <property type="component" value="Unassembled WGS sequence"/>
</dbReference>
<gene>
    <name evidence="2" type="ORF">BJ989_001756</name>
</gene>
<dbReference type="InterPro" id="IPR052746">
    <property type="entry name" value="MlaB_ABC_Transporter"/>
</dbReference>
<dbReference type="Pfam" id="PF13466">
    <property type="entry name" value="STAS_2"/>
    <property type="match status" value="1"/>
</dbReference>
<keyword evidence="3" id="KW-1185">Reference proteome</keyword>
<evidence type="ECO:0000313" key="3">
    <source>
        <dbReference type="Proteomes" id="UP000544110"/>
    </source>
</evidence>
<comment type="caution">
    <text evidence="2">The sequence shown here is derived from an EMBL/GenBank/DDBJ whole genome shotgun (WGS) entry which is preliminary data.</text>
</comment>
<accession>A0A7Y9ULU5</accession>
<dbReference type="Gene3D" id="3.30.750.24">
    <property type="entry name" value="STAS domain"/>
    <property type="match status" value="1"/>
</dbReference>
<proteinExistence type="predicted"/>
<sequence>MTTSVHTLSDVGATGDADGATIRLVGSFDARCTAEVRDALHALLAEHRTVVVDLAEVHGVDLTALRVLAAASHQAQREGHHVVLRGCGPAVRRLLHLSHLIRAVEVERVAVPA</sequence>
<dbReference type="InterPro" id="IPR002645">
    <property type="entry name" value="STAS_dom"/>
</dbReference>
<dbReference type="InterPro" id="IPR058548">
    <property type="entry name" value="MlaB-like_STAS"/>
</dbReference>